<feature type="domain" description="PH" evidence="2">
    <location>
        <begin position="419"/>
        <end position="523"/>
    </location>
</feature>
<dbReference type="PROSITE" id="PS50003">
    <property type="entry name" value="PH_DOMAIN"/>
    <property type="match status" value="1"/>
</dbReference>
<dbReference type="SMART" id="SM00233">
    <property type="entry name" value="PH"/>
    <property type="match status" value="1"/>
</dbReference>
<gene>
    <name evidence="3" type="ORF">BV898_01772</name>
</gene>
<keyword evidence="4" id="KW-1185">Reference proteome</keyword>
<dbReference type="OrthoDB" id="10057618at2759"/>
<reference evidence="4" key="1">
    <citation type="submission" date="2017-01" db="EMBL/GenBank/DDBJ databases">
        <title>Comparative genomics of anhydrobiosis in the tardigrade Hypsibius dujardini.</title>
        <authorList>
            <person name="Yoshida Y."/>
            <person name="Koutsovoulos G."/>
            <person name="Laetsch D."/>
            <person name="Stevens L."/>
            <person name="Kumar S."/>
            <person name="Horikawa D."/>
            <person name="Ishino K."/>
            <person name="Komine S."/>
            <person name="Tomita M."/>
            <person name="Blaxter M."/>
            <person name="Arakawa K."/>
        </authorList>
    </citation>
    <scope>NUCLEOTIDE SEQUENCE [LARGE SCALE GENOMIC DNA]</scope>
    <source>
        <strain evidence="4">Z151</strain>
    </source>
</reference>
<dbReference type="CDD" id="cd14473">
    <property type="entry name" value="FERM_B-lobe"/>
    <property type="match status" value="1"/>
</dbReference>
<dbReference type="InterPro" id="IPR040790">
    <property type="entry name" value="Kindlin_2_N"/>
</dbReference>
<dbReference type="InterPro" id="IPR019748">
    <property type="entry name" value="FERM_central"/>
</dbReference>
<evidence type="ECO:0000259" key="2">
    <source>
        <dbReference type="PROSITE" id="PS50003"/>
    </source>
</evidence>
<dbReference type="Pfam" id="PF00373">
    <property type="entry name" value="FERM_M"/>
    <property type="match status" value="1"/>
</dbReference>
<dbReference type="AlphaFoldDB" id="A0A1W0X9L5"/>
<feature type="region of interest" description="Disordered" evidence="1">
    <location>
        <begin position="165"/>
        <end position="232"/>
    </location>
</feature>
<dbReference type="InterPro" id="IPR011993">
    <property type="entry name" value="PH-like_dom_sf"/>
</dbReference>
<dbReference type="Proteomes" id="UP000192578">
    <property type="component" value="Unassembled WGS sequence"/>
</dbReference>
<organism evidence="3 4">
    <name type="scientific">Hypsibius exemplaris</name>
    <name type="common">Freshwater tardigrade</name>
    <dbReference type="NCBI Taxonomy" id="2072580"/>
    <lineage>
        <taxon>Eukaryota</taxon>
        <taxon>Metazoa</taxon>
        <taxon>Ecdysozoa</taxon>
        <taxon>Tardigrada</taxon>
        <taxon>Eutardigrada</taxon>
        <taxon>Parachela</taxon>
        <taxon>Hypsibioidea</taxon>
        <taxon>Hypsibiidae</taxon>
        <taxon>Hypsibius</taxon>
    </lineage>
</organism>
<evidence type="ECO:0000313" key="4">
    <source>
        <dbReference type="Proteomes" id="UP000192578"/>
    </source>
</evidence>
<dbReference type="InterPro" id="IPR035963">
    <property type="entry name" value="FERM_2"/>
</dbReference>
<dbReference type="PANTHER" id="PTHR16160:SF13">
    <property type="entry name" value="FERMITIN 2-RELATED"/>
    <property type="match status" value="1"/>
</dbReference>
<dbReference type="Pfam" id="PF00169">
    <property type="entry name" value="PH"/>
    <property type="match status" value="1"/>
</dbReference>
<feature type="compositionally biased region" description="Low complexity" evidence="1">
    <location>
        <begin position="215"/>
        <end position="228"/>
    </location>
</feature>
<dbReference type="CDD" id="cd17095">
    <property type="entry name" value="FERM_F0_kindlins"/>
    <property type="match status" value="1"/>
</dbReference>
<dbReference type="InterPro" id="IPR001849">
    <property type="entry name" value="PH_domain"/>
</dbReference>
<comment type="caution">
    <text evidence="3">The sequence shown here is derived from an EMBL/GenBank/DDBJ whole genome shotgun (WGS) entry which is preliminary data.</text>
</comment>
<protein>
    <submittedName>
        <fullName evidence="3">Protein unc-112</fullName>
    </submittedName>
</protein>
<dbReference type="SUPFAM" id="SSF50729">
    <property type="entry name" value="PH domain-like"/>
    <property type="match status" value="2"/>
</dbReference>
<dbReference type="GO" id="GO:0005178">
    <property type="term" value="F:integrin binding"/>
    <property type="evidence" value="ECO:0007669"/>
    <property type="project" value="TreeGrafter"/>
</dbReference>
<evidence type="ECO:0000313" key="3">
    <source>
        <dbReference type="EMBL" id="OQV24229.1"/>
    </source>
</evidence>
<dbReference type="SMART" id="SM00295">
    <property type="entry name" value="B41"/>
    <property type="match status" value="1"/>
</dbReference>
<dbReference type="InterPro" id="IPR037843">
    <property type="entry name" value="Kindlin/fermitin"/>
</dbReference>
<sequence length="724" mass="82078">MEGANIYAINIPDARLTAKGAWDLSVHITDLEILKTITVTGDMNIGGVMLRLVSDLAMTRDWSDHELWWPEENKWLNRSRSTLDQYGVTAAAKICFTPKHKIIRVQLPDLQYITVSVDMSSTVFKAVCDLCKSLGIRHGEELSFCRHLPNQALKKNTVISPDLPPAVRLQDTLPRGGGAGLQQSRSMNSLDRRSLGTPTPPANGVSYHTPSPHGTLSRNSHNTLSSSSGGEKWHPFYAQNPYTTPLYAAPEKGTVNIVDGNGQHEDVLDVDLARSPQTPSREATDTLLRPRTRLEKARQNAAWLDSSRSLYEQGIREGDTVLLRFKFFTFYDLNAKFDVKRINQIYEQARWMLLAEELDCTEEEMMLFAALQYQVQLQSQVPQAVSQAPEDDIDAALNDLQTTLEGVNSPTFYNDIMQVPVLSDYLQFLKPKKFTLRGFRPYFVVLRDTTLSLFKDEHDTQSEPSLEVNLRGCEVAPDVVLTNAKYGIKLQVPMADGMQEMWLRCVSDAQYAKWMAAFKLASKGKTMADSSYQAEVQNLLSHLALQHTSHRQDIDPVALNVDLDQYVAPRFTKKNRNHKLSGRVMDAHSNVRNLTATEAKLQLINACQRLPDYAKHYFVVQFAGSRKEELLAVTPNQLIRLDINGRMLKTWPYKRMRDWHVNWYKKLVVVEFDDEVVEFWPVGADAKNVHEFIGGYIFLATRAEDKNQTLDEAEFHKLTGGWKA</sequence>
<dbReference type="GO" id="GO:0007229">
    <property type="term" value="P:integrin-mediated signaling pathway"/>
    <property type="evidence" value="ECO:0007669"/>
    <property type="project" value="InterPro"/>
</dbReference>
<evidence type="ECO:0000256" key="1">
    <source>
        <dbReference type="SAM" id="MobiDB-lite"/>
    </source>
</evidence>
<dbReference type="GO" id="GO:0030055">
    <property type="term" value="C:cell-substrate junction"/>
    <property type="evidence" value="ECO:0007669"/>
    <property type="project" value="TreeGrafter"/>
</dbReference>
<dbReference type="PANTHER" id="PTHR16160">
    <property type="entry name" value="FERMITIN 2-RELATED"/>
    <property type="match status" value="1"/>
</dbReference>
<dbReference type="InterPro" id="IPR019749">
    <property type="entry name" value="Band_41_domain"/>
</dbReference>
<dbReference type="SUPFAM" id="SSF47031">
    <property type="entry name" value="Second domain of FERM"/>
    <property type="match status" value="1"/>
</dbReference>
<accession>A0A1W0X9L5</accession>
<dbReference type="Pfam" id="PF18124">
    <property type="entry name" value="Kindlin_2_N"/>
    <property type="match status" value="1"/>
</dbReference>
<dbReference type="EMBL" id="MTYJ01000007">
    <property type="protein sequence ID" value="OQV24229.1"/>
    <property type="molecule type" value="Genomic_DNA"/>
</dbReference>
<name>A0A1W0X9L5_HYPEX</name>
<proteinExistence type="predicted"/>
<dbReference type="Gene3D" id="3.10.20.90">
    <property type="entry name" value="Phosphatidylinositol 3-kinase Catalytic Subunit, Chain A, domain 1"/>
    <property type="match status" value="2"/>
</dbReference>
<dbReference type="GO" id="GO:0007160">
    <property type="term" value="P:cell-matrix adhesion"/>
    <property type="evidence" value="ECO:0007669"/>
    <property type="project" value="TreeGrafter"/>
</dbReference>
<dbReference type="Gene3D" id="2.30.29.30">
    <property type="entry name" value="Pleckstrin-homology domain (PH domain)/Phosphotyrosine-binding domain (PTB)"/>
    <property type="match status" value="2"/>
</dbReference>